<dbReference type="OrthoDB" id="3556830at2759"/>
<dbReference type="InterPro" id="IPR020999">
    <property type="entry name" value="Chitin_synth_reg_RCR"/>
</dbReference>
<dbReference type="AlphaFoldDB" id="A0A1E3QEF2"/>
<feature type="compositionally biased region" description="Basic and acidic residues" evidence="1">
    <location>
        <begin position="90"/>
        <end position="103"/>
    </location>
</feature>
<evidence type="ECO:0000256" key="1">
    <source>
        <dbReference type="SAM" id="MobiDB-lite"/>
    </source>
</evidence>
<accession>A0A1E3QEF2</accession>
<organism evidence="3 4">
    <name type="scientific">Lipomyces starkeyi NRRL Y-11557</name>
    <dbReference type="NCBI Taxonomy" id="675824"/>
    <lineage>
        <taxon>Eukaryota</taxon>
        <taxon>Fungi</taxon>
        <taxon>Dikarya</taxon>
        <taxon>Ascomycota</taxon>
        <taxon>Saccharomycotina</taxon>
        <taxon>Lipomycetes</taxon>
        <taxon>Lipomycetales</taxon>
        <taxon>Lipomycetaceae</taxon>
        <taxon>Lipomyces</taxon>
    </lineage>
</organism>
<name>A0A1E3QEF2_LIPST</name>
<reference evidence="3 4" key="1">
    <citation type="journal article" date="2016" name="Proc. Natl. Acad. Sci. U.S.A.">
        <title>Comparative genomics of biotechnologically important yeasts.</title>
        <authorList>
            <person name="Riley R."/>
            <person name="Haridas S."/>
            <person name="Wolfe K.H."/>
            <person name="Lopes M.R."/>
            <person name="Hittinger C.T."/>
            <person name="Goeker M."/>
            <person name="Salamov A.A."/>
            <person name="Wisecaver J.H."/>
            <person name="Long T.M."/>
            <person name="Calvey C.H."/>
            <person name="Aerts A.L."/>
            <person name="Barry K.W."/>
            <person name="Choi C."/>
            <person name="Clum A."/>
            <person name="Coughlan A.Y."/>
            <person name="Deshpande S."/>
            <person name="Douglass A.P."/>
            <person name="Hanson S.J."/>
            <person name="Klenk H.-P."/>
            <person name="LaButti K.M."/>
            <person name="Lapidus A."/>
            <person name="Lindquist E.A."/>
            <person name="Lipzen A.M."/>
            <person name="Meier-Kolthoff J.P."/>
            <person name="Ohm R.A."/>
            <person name="Otillar R.P."/>
            <person name="Pangilinan J.L."/>
            <person name="Peng Y."/>
            <person name="Rokas A."/>
            <person name="Rosa C.A."/>
            <person name="Scheuner C."/>
            <person name="Sibirny A.A."/>
            <person name="Slot J.C."/>
            <person name="Stielow J.B."/>
            <person name="Sun H."/>
            <person name="Kurtzman C.P."/>
            <person name="Blackwell M."/>
            <person name="Grigoriev I.V."/>
            <person name="Jeffries T.W."/>
        </authorList>
    </citation>
    <scope>NUCLEOTIDE SEQUENCE [LARGE SCALE GENOMIC DNA]</scope>
    <source>
        <strain evidence="3 4">NRRL Y-11557</strain>
    </source>
</reference>
<proteinExistence type="predicted"/>
<keyword evidence="4" id="KW-1185">Reference proteome</keyword>
<dbReference type="Proteomes" id="UP000094385">
    <property type="component" value="Unassembled WGS sequence"/>
</dbReference>
<evidence type="ECO:0000313" key="4">
    <source>
        <dbReference type="Proteomes" id="UP000094385"/>
    </source>
</evidence>
<evidence type="ECO:0000256" key="2">
    <source>
        <dbReference type="SAM" id="Phobius"/>
    </source>
</evidence>
<dbReference type="Pfam" id="PF12273">
    <property type="entry name" value="RCR"/>
    <property type="match status" value="1"/>
</dbReference>
<dbReference type="GO" id="GO:0016192">
    <property type="term" value="P:vesicle-mediated transport"/>
    <property type="evidence" value="ECO:0007669"/>
    <property type="project" value="TreeGrafter"/>
</dbReference>
<keyword evidence="2" id="KW-1133">Transmembrane helix</keyword>
<keyword evidence="2" id="KW-0472">Membrane</keyword>
<sequence>MSDCFVNNFGSTICYNNAWILWGRWVVLAGILALAFGIYLIFACISARRRHKAGVKPYMGTHWTLGLNPPKYNSSETLPNYSATINSSNNRHDGAGRDVEAQRTPKAADVPLEQTGVVANYPQRASE</sequence>
<gene>
    <name evidence="3" type="ORF">LIPSTDRAFT_66880</name>
</gene>
<keyword evidence="2" id="KW-0812">Transmembrane</keyword>
<dbReference type="EMBL" id="KV454289">
    <property type="protein sequence ID" value="ODQ76046.1"/>
    <property type="molecule type" value="Genomic_DNA"/>
</dbReference>
<feature type="transmembrane region" description="Helical" evidence="2">
    <location>
        <begin position="25"/>
        <end position="47"/>
    </location>
</feature>
<feature type="region of interest" description="Disordered" evidence="1">
    <location>
        <begin position="85"/>
        <end position="110"/>
    </location>
</feature>
<protein>
    <submittedName>
        <fullName evidence="3">Uncharacterized protein</fullName>
    </submittedName>
</protein>
<dbReference type="PANTHER" id="PTHR28187:SF1">
    <property type="entry name" value="PROTEIN RCR1-RELATED"/>
    <property type="match status" value="1"/>
</dbReference>
<dbReference type="PANTHER" id="PTHR28187">
    <property type="entry name" value="PROTEIN RCR1-RELATED"/>
    <property type="match status" value="1"/>
</dbReference>
<evidence type="ECO:0000313" key="3">
    <source>
        <dbReference type="EMBL" id="ODQ76046.1"/>
    </source>
</evidence>